<name>X1HU44_9ZZZZ</name>
<proteinExistence type="predicted"/>
<organism evidence="1">
    <name type="scientific">marine sediment metagenome</name>
    <dbReference type="NCBI Taxonomy" id="412755"/>
    <lineage>
        <taxon>unclassified sequences</taxon>
        <taxon>metagenomes</taxon>
        <taxon>ecological metagenomes</taxon>
    </lineage>
</organism>
<reference evidence="1" key="1">
    <citation type="journal article" date="2014" name="Front. Microbiol.">
        <title>High frequency of phylogenetically diverse reductive dehalogenase-homologous genes in deep subseafloor sedimentary metagenomes.</title>
        <authorList>
            <person name="Kawai M."/>
            <person name="Futagami T."/>
            <person name="Toyoda A."/>
            <person name="Takaki Y."/>
            <person name="Nishi S."/>
            <person name="Hori S."/>
            <person name="Arai W."/>
            <person name="Tsubouchi T."/>
            <person name="Morono Y."/>
            <person name="Uchiyama I."/>
            <person name="Ito T."/>
            <person name="Fujiyama A."/>
            <person name="Inagaki F."/>
            <person name="Takami H."/>
        </authorList>
    </citation>
    <scope>NUCLEOTIDE SEQUENCE</scope>
    <source>
        <strain evidence="1">Expedition CK06-06</strain>
    </source>
</reference>
<dbReference type="EMBL" id="BARU01022484">
    <property type="protein sequence ID" value="GAH57354.1"/>
    <property type="molecule type" value="Genomic_DNA"/>
</dbReference>
<evidence type="ECO:0008006" key="2">
    <source>
        <dbReference type="Google" id="ProtNLM"/>
    </source>
</evidence>
<evidence type="ECO:0000313" key="1">
    <source>
        <dbReference type="EMBL" id="GAH57354.1"/>
    </source>
</evidence>
<gene>
    <name evidence="1" type="ORF">S03H2_36624</name>
</gene>
<sequence>MPKEKMLWSCNGLNSVRSSKLREFRILEWNTFDGNHYRLEGMFNKNESFEFGIFNTQEEAKAYLIGIHQIIEGSK</sequence>
<comment type="caution">
    <text evidence="1">The sequence shown here is derived from an EMBL/GenBank/DDBJ whole genome shotgun (WGS) entry which is preliminary data.</text>
</comment>
<protein>
    <recommendedName>
        <fullName evidence="2">WGR domain-containing protein</fullName>
    </recommendedName>
</protein>
<dbReference type="AlphaFoldDB" id="X1HU44"/>
<accession>X1HU44</accession>